<evidence type="ECO:0000313" key="4">
    <source>
        <dbReference type="Proteomes" id="UP000011863"/>
    </source>
</evidence>
<evidence type="ECO:0000256" key="2">
    <source>
        <dbReference type="SAM" id="Phobius"/>
    </source>
</evidence>
<gene>
    <name evidence="3" type="ORF">YM304_07080</name>
</gene>
<feature type="transmembrane region" description="Helical" evidence="2">
    <location>
        <begin position="184"/>
        <end position="205"/>
    </location>
</feature>
<keyword evidence="4" id="KW-1185">Reference proteome</keyword>
<keyword evidence="2" id="KW-0812">Transmembrane</keyword>
<protein>
    <submittedName>
        <fullName evidence="3">Uncharacterized protein</fullName>
    </submittedName>
</protein>
<sequence>MMNMVAEHLPLPVGARVAAPARRSKIDVWAAPDPAELVLDPWAAPVGLPVARTRVSPWSAPVASARVTWMPAPAALLPAPTALQTPALDAEPAPDAALATERAIATLRAFTRSPEAVTTPPTLGRLQPPVGSPLPAPRLASAPDALPAPSAATRAADDAPLPAFAPPHAGTAVRDRSSVARWRLVALVSGVGAATVAVVTLLASVL</sequence>
<proteinExistence type="predicted"/>
<keyword evidence="2" id="KW-0472">Membrane</keyword>
<dbReference type="KEGG" id="aym:YM304_07080"/>
<keyword evidence="2" id="KW-1133">Transmembrane helix</keyword>
<name>A0A6C7E443_ILUCY</name>
<organism evidence="3 4">
    <name type="scientific">Ilumatobacter coccineus (strain NBRC 103263 / KCTC 29153 / YM16-304)</name>
    <dbReference type="NCBI Taxonomy" id="1313172"/>
    <lineage>
        <taxon>Bacteria</taxon>
        <taxon>Bacillati</taxon>
        <taxon>Actinomycetota</taxon>
        <taxon>Acidimicrobiia</taxon>
        <taxon>Acidimicrobiales</taxon>
        <taxon>Ilumatobacteraceae</taxon>
        <taxon>Ilumatobacter</taxon>
    </lineage>
</organism>
<evidence type="ECO:0000313" key="3">
    <source>
        <dbReference type="EMBL" id="BAN01022.1"/>
    </source>
</evidence>
<reference evidence="3 4" key="1">
    <citation type="journal article" date="2013" name="Int. J. Syst. Evol. Microbiol.">
        <title>Ilumatobacter nonamiense sp. nov. and Ilumatobacter coccineum sp. nov., isolated from seashore sand.</title>
        <authorList>
            <person name="Matsumoto A."/>
            <person name="Kasai H."/>
            <person name="Matsuo Y."/>
            <person name="Shizuri Y."/>
            <person name="Ichikawa N."/>
            <person name="Fujita N."/>
            <person name="Omura S."/>
            <person name="Takahashi Y."/>
        </authorList>
    </citation>
    <scope>NUCLEOTIDE SEQUENCE [LARGE SCALE GENOMIC DNA]</scope>
    <source>
        <strain evidence="4">NBRC 103263 / KCTC 29153 / YM16-304</strain>
    </source>
</reference>
<evidence type="ECO:0000256" key="1">
    <source>
        <dbReference type="SAM" id="MobiDB-lite"/>
    </source>
</evidence>
<dbReference type="Proteomes" id="UP000011863">
    <property type="component" value="Chromosome"/>
</dbReference>
<feature type="compositionally biased region" description="Low complexity" evidence="1">
    <location>
        <begin position="137"/>
        <end position="169"/>
    </location>
</feature>
<feature type="region of interest" description="Disordered" evidence="1">
    <location>
        <begin position="115"/>
        <end position="172"/>
    </location>
</feature>
<dbReference type="EMBL" id="AP012057">
    <property type="protein sequence ID" value="BAN01022.1"/>
    <property type="molecule type" value="Genomic_DNA"/>
</dbReference>
<accession>A0A6C7E443</accession>
<dbReference type="AlphaFoldDB" id="A0A6C7E443"/>